<comment type="pathway">
    <text evidence="1">Cofactor biosynthesis; thiamine diphosphate biosynthesis.</text>
</comment>
<feature type="domain" description="Thiamine phosphate synthase/TenI" evidence="3">
    <location>
        <begin position="13"/>
        <end position="120"/>
    </location>
</feature>
<proteinExistence type="predicted"/>
<name>A0ABP0PBM4_9DINO</name>
<dbReference type="CDD" id="cd00564">
    <property type="entry name" value="TMP_TenI"/>
    <property type="match status" value="1"/>
</dbReference>
<dbReference type="EMBL" id="CAXAMN010022818">
    <property type="protein sequence ID" value="CAK9073013.1"/>
    <property type="molecule type" value="Genomic_DNA"/>
</dbReference>
<keyword evidence="5" id="KW-1185">Reference proteome</keyword>
<dbReference type="Pfam" id="PF02581">
    <property type="entry name" value="TMP-TENI"/>
    <property type="match status" value="1"/>
</dbReference>
<dbReference type="PANTHER" id="PTHR20857:SF15">
    <property type="entry name" value="THIAMINE-PHOSPHATE SYNTHASE"/>
    <property type="match status" value="1"/>
</dbReference>
<evidence type="ECO:0000313" key="4">
    <source>
        <dbReference type="EMBL" id="CAK9073013.1"/>
    </source>
</evidence>
<dbReference type="InterPro" id="IPR013785">
    <property type="entry name" value="Aldolase_TIM"/>
</dbReference>
<dbReference type="SUPFAM" id="SSF51391">
    <property type="entry name" value="Thiamin phosphate synthase"/>
    <property type="match status" value="1"/>
</dbReference>
<dbReference type="InterPro" id="IPR022998">
    <property type="entry name" value="ThiamineP_synth_TenI"/>
</dbReference>
<reference evidence="4 5" key="1">
    <citation type="submission" date="2024-02" db="EMBL/GenBank/DDBJ databases">
        <authorList>
            <person name="Chen Y."/>
            <person name="Shah S."/>
            <person name="Dougan E. K."/>
            <person name="Thang M."/>
            <person name="Chan C."/>
        </authorList>
    </citation>
    <scope>NUCLEOTIDE SEQUENCE [LARGE SCALE GENOMIC DNA]</scope>
</reference>
<evidence type="ECO:0000256" key="1">
    <source>
        <dbReference type="ARBA" id="ARBA00004948"/>
    </source>
</evidence>
<gene>
    <name evidence="4" type="ORF">CCMP2556_LOCUS35922</name>
</gene>
<evidence type="ECO:0000259" key="3">
    <source>
        <dbReference type="Pfam" id="PF02581"/>
    </source>
</evidence>
<feature type="non-terminal residue" evidence="4">
    <location>
        <position position="1"/>
    </location>
</feature>
<dbReference type="Proteomes" id="UP001642484">
    <property type="component" value="Unassembled WGS sequence"/>
</dbReference>
<dbReference type="InterPro" id="IPR036206">
    <property type="entry name" value="ThiamineP_synth_sf"/>
</dbReference>
<dbReference type="Gene3D" id="3.20.20.70">
    <property type="entry name" value="Aldolase class I"/>
    <property type="match status" value="1"/>
</dbReference>
<protein>
    <recommendedName>
        <fullName evidence="3">Thiamine phosphate synthase/TenI domain-containing protein</fullName>
    </recommendedName>
</protein>
<accession>A0ABP0PBM4</accession>
<organism evidence="4 5">
    <name type="scientific">Durusdinium trenchii</name>
    <dbReference type="NCBI Taxonomy" id="1381693"/>
    <lineage>
        <taxon>Eukaryota</taxon>
        <taxon>Sar</taxon>
        <taxon>Alveolata</taxon>
        <taxon>Dinophyceae</taxon>
        <taxon>Suessiales</taxon>
        <taxon>Symbiodiniaceae</taxon>
        <taxon>Durusdinium</taxon>
    </lineage>
</organism>
<dbReference type="PANTHER" id="PTHR20857">
    <property type="entry name" value="THIAMINE-PHOSPHATE PYROPHOSPHORYLASE"/>
    <property type="match status" value="1"/>
</dbReference>
<evidence type="ECO:0000256" key="2">
    <source>
        <dbReference type="ARBA" id="ARBA00022977"/>
    </source>
</evidence>
<evidence type="ECO:0000313" key="5">
    <source>
        <dbReference type="Proteomes" id="UP001642484"/>
    </source>
</evidence>
<sequence>RVLSLPHSLREPKADGLHCPEGLLQEVSRLRQRHPHWLLTCACHSERSVALAQEEGCDAVLFSPIFPTRSHPGHPGVGVEKLKAVIKSHPSLPIYALGGVNGETIDELMETGCAGVAAIDLISLLTETTS</sequence>
<comment type="caution">
    <text evidence="4">The sequence shown here is derived from an EMBL/GenBank/DDBJ whole genome shotgun (WGS) entry which is preliminary data.</text>
</comment>
<keyword evidence="2" id="KW-0784">Thiamine biosynthesis</keyword>